<organism evidence="1 2">
    <name type="scientific">Pseudomonas mangrovi</name>
    <dbReference type="NCBI Taxonomy" id="2161748"/>
    <lineage>
        <taxon>Bacteria</taxon>
        <taxon>Pseudomonadati</taxon>
        <taxon>Pseudomonadota</taxon>
        <taxon>Gammaproteobacteria</taxon>
        <taxon>Pseudomonadales</taxon>
        <taxon>Pseudomonadaceae</taxon>
        <taxon>Pseudomonas</taxon>
    </lineage>
</organism>
<sequence>MKGAEAYVNDQWNSCGLADLPQDSGALQVTLHFVIPRDTQFTGLFEHVCQVAERHLREAYPGRDVHAEPVVGSVVGDGSGDGIDLRYRIAAQGA</sequence>
<proteinExistence type="predicted"/>
<comment type="caution">
    <text evidence="1">The sequence shown here is derived from an EMBL/GenBank/DDBJ whole genome shotgun (WGS) entry which is preliminary data.</text>
</comment>
<dbReference type="OrthoDB" id="6900655at2"/>
<keyword evidence="2" id="KW-1185">Reference proteome</keyword>
<dbReference type="RefSeq" id="WP_108105615.1">
    <property type="nucleotide sequence ID" value="NZ_QASN01000007.1"/>
</dbReference>
<gene>
    <name evidence="1" type="ORF">DBO85_04340</name>
</gene>
<evidence type="ECO:0000313" key="1">
    <source>
        <dbReference type="EMBL" id="PTU75375.1"/>
    </source>
</evidence>
<dbReference type="AlphaFoldDB" id="A0A2T5PCB7"/>
<evidence type="ECO:0000313" key="2">
    <source>
        <dbReference type="Proteomes" id="UP000244064"/>
    </source>
</evidence>
<dbReference type="EMBL" id="QASN01000007">
    <property type="protein sequence ID" value="PTU75375.1"/>
    <property type="molecule type" value="Genomic_DNA"/>
</dbReference>
<dbReference type="Proteomes" id="UP000244064">
    <property type="component" value="Unassembled WGS sequence"/>
</dbReference>
<reference evidence="1 2" key="1">
    <citation type="submission" date="2018-04" db="EMBL/GenBank/DDBJ databases">
        <title>Pseudomonas sp. nov., isolated from mangrove soil.</title>
        <authorList>
            <person name="Chen C."/>
        </authorList>
    </citation>
    <scope>NUCLEOTIDE SEQUENCE [LARGE SCALE GENOMIC DNA]</scope>
    <source>
        <strain evidence="1 2">TC-11</strain>
    </source>
</reference>
<protein>
    <submittedName>
        <fullName evidence="1">Uncharacterized protein</fullName>
    </submittedName>
</protein>
<accession>A0A2T5PCB7</accession>
<name>A0A2T5PCB7_9PSED</name>